<dbReference type="PANTHER" id="PTHR30024">
    <property type="entry name" value="ALIPHATIC SULFONATES-BINDING PROTEIN-RELATED"/>
    <property type="match status" value="1"/>
</dbReference>
<dbReference type="Pfam" id="PF09084">
    <property type="entry name" value="NMT1"/>
    <property type="match status" value="1"/>
</dbReference>
<evidence type="ECO:0000256" key="2">
    <source>
        <dbReference type="ARBA" id="ARBA00010742"/>
    </source>
</evidence>
<dbReference type="PANTHER" id="PTHR30024:SF47">
    <property type="entry name" value="TAURINE-BINDING PERIPLASMIC PROTEIN"/>
    <property type="match status" value="1"/>
</dbReference>
<keyword evidence="3" id="KW-0732">Signal</keyword>
<gene>
    <name evidence="6" type="ORF">B5D80_07175</name>
</gene>
<comment type="similarity">
    <text evidence="2">Belongs to the bacterial solute-binding protein SsuA/TauA family.</text>
</comment>
<evidence type="ECO:0000313" key="7">
    <source>
        <dbReference type="Proteomes" id="UP000197174"/>
    </source>
</evidence>
<evidence type="ECO:0000259" key="5">
    <source>
        <dbReference type="Pfam" id="PF09084"/>
    </source>
</evidence>
<reference evidence="6 7" key="1">
    <citation type="submission" date="2017-03" db="EMBL/GenBank/DDBJ databases">
        <title>Whole genome sequence of Micromonospora wenchangensis, isolated from mangrove soil.</title>
        <authorList>
            <person name="Yang H."/>
        </authorList>
    </citation>
    <scope>NUCLEOTIDE SEQUENCE [LARGE SCALE GENOMIC DNA]</scope>
    <source>
        <strain evidence="6 7">CCTCC AA 2012002</strain>
    </source>
</reference>
<dbReference type="SUPFAM" id="SSF53850">
    <property type="entry name" value="Periplasmic binding protein-like II"/>
    <property type="match status" value="1"/>
</dbReference>
<dbReference type="GO" id="GO:0042597">
    <property type="term" value="C:periplasmic space"/>
    <property type="evidence" value="ECO:0007669"/>
    <property type="project" value="UniProtKB-SubCell"/>
</dbReference>
<comment type="subcellular location">
    <subcellularLocation>
        <location evidence="1">Periplasm</location>
    </subcellularLocation>
</comment>
<organism evidence="6 7">
    <name type="scientific">Micromonospora wenchangensis</name>
    <dbReference type="NCBI Taxonomy" id="1185415"/>
    <lineage>
        <taxon>Bacteria</taxon>
        <taxon>Bacillati</taxon>
        <taxon>Actinomycetota</taxon>
        <taxon>Actinomycetes</taxon>
        <taxon>Micromonosporales</taxon>
        <taxon>Micromonosporaceae</taxon>
        <taxon>Micromonospora</taxon>
    </lineage>
</organism>
<dbReference type="Gene3D" id="3.40.190.10">
    <property type="entry name" value="Periplasmic binding protein-like II"/>
    <property type="match status" value="2"/>
</dbReference>
<proteinExistence type="inferred from homology"/>
<evidence type="ECO:0000256" key="1">
    <source>
        <dbReference type="ARBA" id="ARBA00004418"/>
    </source>
</evidence>
<feature type="compositionally biased region" description="Low complexity" evidence="4">
    <location>
        <begin position="10"/>
        <end position="22"/>
    </location>
</feature>
<feature type="region of interest" description="Disordered" evidence="4">
    <location>
        <begin position="1"/>
        <end position="46"/>
    </location>
</feature>
<feature type="domain" description="SsuA/THI5-like" evidence="5">
    <location>
        <begin position="104"/>
        <end position="304"/>
    </location>
</feature>
<sequence length="374" mass="38862">MQFASDPRRSSQAAVSVAAEPSLRIHRTPSSPSPATPAVGDVGGTREAHRSITMNTRRTGALVALAALLFTSACGGAEGAADNADGTTKVSVTTFGCEIWNTWAIGKGVYGKHRLDVELVRSGGGSAAVAAVLSGAADFGYVNGYTAINAYNTGFPIQMVSGVNVNALPPAKPAQGVFVGKDSPIKAAADLAGKKIAVNEINGINQIVTASWLKANGVAPESVSFVALPFAEQVPAVLSGRVDAAQLGYSLLGNNNDKVRSLADPFASSDKIYIATYVAAKSFVGKGDAAKRFHEAITETAQQLSDPANTDEAFRLLSECQKVPAETLAAQPQNALEADVDVAALDRMAQQMVDLKMLPKKPDLGPFVTDFARS</sequence>
<accession>A0A246RR25</accession>
<comment type="caution">
    <text evidence="6">The sequence shown here is derived from an EMBL/GenBank/DDBJ whole genome shotgun (WGS) entry which is preliminary data.</text>
</comment>
<dbReference type="InterPro" id="IPR015168">
    <property type="entry name" value="SsuA/THI5"/>
</dbReference>
<evidence type="ECO:0000256" key="3">
    <source>
        <dbReference type="ARBA" id="ARBA00022729"/>
    </source>
</evidence>
<name>A0A246RR25_9ACTN</name>
<dbReference type="EMBL" id="MZMV01000008">
    <property type="protein sequence ID" value="OWV10543.1"/>
    <property type="molecule type" value="Genomic_DNA"/>
</dbReference>
<evidence type="ECO:0000313" key="6">
    <source>
        <dbReference type="EMBL" id="OWV10543.1"/>
    </source>
</evidence>
<dbReference type="AlphaFoldDB" id="A0A246RR25"/>
<evidence type="ECO:0000256" key="4">
    <source>
        <dbReference type="SAM" id="MobiDB-lite"/>
    </source>
</evidence>
<protein>
    <recommendedName>
        <fullName evidence="5">SsuA/THI5-like domain-containing protein</fullName>
    </recommendedName>
</protein>
<dbReference type="Proteomes" id="UP000197174">
    <property type="component" value="Unassembled WGS sequence"/>
</dbReference>
<keyword evidence="7" id="KW-1185">Reference proteome</keyword>